<protein>
    <recommendedName>
        <fullName evidence="2">tRNA (Adenosine(37)-N6)-dimethylallyltransferase MiaA</fullName>
    </recommendedName>
</protein>
<sequence length="43" mass="4879">ARHQNAWFKGDDPRIRWLDAGEGVVEEAERLAGEFLGREAAVR</sequence>
<comment type="caution">
    <text evidence="1">The sequence shown here is derived from an EMBL/GenBank/DDBJ whole genome shotgun (WGS) entry which is preliminary data.</text>
</comment>
<feature type="non-terminal residue" evidence="1">
    <location>
        <position position="1"/>
    </location>
</feature>
<dbReference type="AlphaFoldDB" id="A0A0F8W872"/>
<gene>
    <name evidence="1" type="ORF">LCGC14_3099240</name>
</gene>
<evidence type="ECO:0008006" key="2">
    <source>
        <dbReference type="Google" id="ProtNLM"/>
    </source>
</evidence>
<proteinExistence type="predicted"/>
<accession>A0A0F8W872</accession>
<evidence type="ECO:0000313" key="1">
    <source>
        <dbReference type="EMBL" id="KKK52992.1"/>
    </source>
</evidence>
<name>A0A0F8W872_9ZZZZ</name>
<organism evidence="1">
    <name type="scientific">marine sediment metagenome</name>
    <dbReference type="NCBI Taxonomy" id="412755"/>
    <lineage>
        <taxon>unclassified sequences</taxon>
        <taxon>metagenomes</taxon>
        <taxon>ecological metagenomes</taxon>
    </lineage>
</organism>
<dbReference type="EMBL" id="LAZR01066733">
    <property type="protein sequence ID" value="KKK52992.1"/>
    <property type="molecule type" value="Genomic_DNA"/>
</dbReference>
<reference evidence="1" key="1">
    <citation type="journal article" date="2015" name="Nature">
        <title>Complex archaea that bridge the gap between prokaryotes and eukaryotes.</title>
        <authorList>
            <person name="Spang A."/>
            <person name="Saw J.H."/>
            <person name="Jorgensen S.L."/>
            <person name="Zaremba-Niedzwiedzka K."/>
            <person name="Martijn J."/>
            <person name="Lind A.E."/>
            <person name="van Eijk R."/>
            <person name="Schleper C."/>
            <person name="Guy L."/>
            <person name="Ettema T.J."/>
        </authorList>
    </citation>
    <scope>NUCLEOTIDE SEQUENCE</scope>
</reference>